<dbReference type="FunFam" id="1.20.1560.10:FF:000057">
    <property type="entry name" value="ABC multidrug transporter SitT"/>
    <property type="match status" value="1"/>
</dbReference>
<evidence type="ECO:0000313" key="14">
    <source>
        <dbReference type="Proteomes" id="UP000800041"/>
    </source>
</evidence>
<evidence type="ECO:0000259" key="12">
    <source>
        <dbReference type="PROSITE" id="PS50929"/>
    </source>
</evidence>
<dbReference type="GO" id="GO:0005743">
    <property type="term" value="C:mitochondrial inner membrane"/>
    <property type="evidence" value="ECO:0007669"/>
    <property type="project" value="TreeGrafter"/>
</dbReference>
<dbReference type="GO" id="GO:0005524">
    <property type="term" value="F:ATP binding"/>
    <property type="evidence" value="ECO:0007669"/>
    <property type="project" value="UniProtKB-KW"/>
</dbReference>
<feature type="domain" description="ABC transporter" evidence="11">
    <location>
        <begin position="1092"/>
        <end position="1331"/>
    </location>
</feature>
<feature type="transmembrane region" description="Helical" evidence="10">
    <location>
        <begin position="766"/>
        <end position="791"/>
    </location>
</feature>
<keyword evidence="4 10" id="KW-0812">Transmembrane</keyword>
<evidence type="ECO:0000256" key="8">
    <source>
        <dbReference type="ARBA" id="ARBA00023136"/>
    </source>
</evidence>
<dbReference type="InterPro" id="IPR039421">
    <property type="entry name" value="Type_1_exporter"/>
</dbReference>
<feature type="domain" description="ABC transmembrane type-1" evidence="12">
    <location>
        <begin position="83"/>
        <end position="376"/>
    </location>
</feature>
<keyword evidence="5" id="KW-0547">Nucleotide-binding</keyword>
<comment type="subcellular location">
    <subcellularLocation>
        <location evidence="1">Membrane</location>
        <topology evidence="1">Multi-pass membrane protein</topology>
    </subcellularLocation>
</comment>
<evidence type="ECO:0000256" key="4">
    <source>
        <dbReference type="ARBA" id="ARBA00022692"/>
    </source>
</evidence>
<dbReference type="InterPro" id="IPR017871">
    <property type="entry name" value="ABC_transporter-like_CS"/>
</dbReference>
<dbReference type="PROSITE" id="PS00211">
    <property type="entry name" value="ABC_TRANSPORTER_1"/>
    <property type="match status" value="2"/>
</dbReference>
<feature type="transmembrane region" description="Helical" evidence="10">
    <location>
        <begin position="234"/>
        <end position="255"/>
    </location>
</feature>
<dbReference type="Proteomes" id="UP000800041">
    <property type="component" value="Unassembled WGS sequence"/>
</dbReference>
<accession>A0A6G1H742</accession>
<dbReference type="CDD" id="cd18578">
    <property type="entry name" value="ABC_6TM_Pgp_ABCB1_D2_like"/>
    <property type="match status" value="1"/>
</dbReference>
<feature type="domain" description="ABC transporter" evidence="11">
    <location>
        <begin position="409"/>
        <end position="697"/>
    </location>
</feature>
<feature type="transmembrane region" description="Helical" evidence="10">
    <location>
        <begin position="998"/>
        <end position="1018"/>
    </location>
</feature>
<keyword evidence="7 10" id="KW-1133">Transmembrane helix</keyword>
<keyword evidence="6" id="KW-0067">ATP-binding</keyword>
<evidence type="ECO:0000256" key="7">
    <source>
        <dbReference type="ARBA" id="ARBA00022989"/>
    </source>
</evidence>
<evidence type="ECO:0000256" key="2">
    <source>
        <dbReference type="ARBA" id="ARBA00007577"/>
    </source>
</evidence>
<feature type="transmembrane region" description="Helical" evidence="10">
    <location>
        <begin position="811"/>
        <end position="830"/>
    </location>
</feature>
<keyword evidence="8 10" id="KW-0472">Membrane</keyword>
<dbReference type="SUPFAM" id="SSF52540">
    <property type="entry name" value="P-loop containing nucleoside triphosphate hydrolases"/>
    <property type="match status" value="3"/>
</dbReference>
<dbReference type="PROSITE" id="PS50929">
    <property type="entry name" value="ABC_TM1F"/>
    <property type="match status" value="2"/>
</dbReference>
<gene>
    <name evidence="13" type="ORF">K402DRAFT_419224</name>
</gene>
<feature type="region of interest" description="Disordered" evidence="9">
    <location>
        <begin position="1"/>
        <end position="25"/>
    </location>
</feature>
<dbReference type="PROSITE" id="PS50893">
    <property type="entry name" value="ABC_TRANSPORTER_2"/>
    <property type="match status" value="2"/>
</dbReference>
<sequence length="1336" mass="146330">MDEKREISGTSTENPHAAPVDHPPLEVKEAAEEIARIEEKDEVTKEAEDEKAKYKSESDEKVTMGSYIRIFSYGSKWDKLLMAFACGCSIGVGVTMPLMNIIFGQLVGTFNSFFTPGSGASASAFVSDINRLTLFLVYIWIGRFVLSYVSLFIFRICGLRISASIRLAYLRSLFAQPISVLDKLPPGSAASTITSQANLLQIGISEKLGTFFQSIALLVASYVIAFIYSWQLTLATSSILLFVLVVYSAVVPFMVKFQKSKDHADQKASAIASEVFSAIRMVSACGAEDKMAKKFAGWMEESRRRGLKLSPLLGANFSPFFFAMFADFALTFWFGIKLYTQGHIDSVGDVLIVLMSVLLSVMSLHQVVTPVISATKAAGAAASFFHMIDSPTVGRGGLKEPEVSSKADISFNNVVFAYPSRPHSKVLDNMNVTFEAGKLTAIVGPSGSGKSTVVGLLERWYELANLDTASETGSSSGSETTKKEMGENEKSKDDASSTVSQAPPIKLSGKITIGEHDIRDMDLKWWRQQIGLVQQEPFIFNDTIFNNVAQGLIGSQWENESAEVKKQLVEEACKEAFADEYITRLPQGYDTSVGDSGIKLSGGQRQRLAIARSIIKRPQILIFDEATSAIDVRGERRVQAALDRVAKNRTTITIAHRLSTIKKADKIVVCAKGKVIEQGSHQELIDREGAYHGLVHAQKLTLDDPELMEDKAEDDALELAMTRTQSAPANAHQKEDIETGNAEVAYKNKGLIRSFGLLLKEQKKHFAWLALTIFGSMGGGVAQPMQAYLMAQVVTVFQATSTEALLSGAEYWSLRFTYLAIGVGVAYFIIGWASNSYSMNVSSAYTREYFESISNQPIKFFDHEDHSVGTLVSRISGDPQQLQEMLGINMAMALVAIFGLFGCIAIAFAFGWKLSLVAVFSSLPIILAASFYRIRFEIQFESMNAAVFAESSKFAAEAIGAFRTVTSLTLEEVICGRYSALLQSHVTSATKKARLSTLIFALSNSVALLCMALTFWYGGQLMSTMEYTPLKFLVVYVAIIQGSEAAGGWMSFGPNMAQASAAANRILSFRIASSTGKTYTPLPKKTSQGASLDFENIQFRYPTRETPIFRNFSLSIRAGQFAALVGPSGCGKTSVISLLEQFYHVQGGTMKFDGIDIKDIDVREYRKQFSLVAQEATLFQGSVKENILLGVDESEVISKERLEEVCRMAEIHTFIESLPEGYQTDIGSRGVALSGGQKQRIAIARALIRDPRVLLLDEATSSLDSESERLVQAAFEKAGKGRTMVVVAHRLATVQNADVIFVLGDGGKMVEKGTHGELVAKRGVYWQMCQSQALDR</sequence>
<dbReference type="Gene3D" id="3.40.50.300">
    <property type="entry name" value="P-loop containing nucleotide triphosphate hydrolases"/>
    <property type="match status" value="2"/>
</dbReference>
<comment type="similarity">
    <text evidence="2">Belongs to the ABC transporter superfamily. ABCB family. Multidrug resistance exporter (TC 3.A.1.201) subfamily.</text>
</comment>
<dbReference type="GO" id="GO:0016887">
    <property type="term" value="F:ATP hydrolysis activity"/>
    <property type="evidence" value="ECO:0007669"/>
    <property type="project" value="InterPro"/>
</dbReference>
<feature type="compositionally biased region" description="Low complexity" evidence="9">
    <location>
        <begin position="470"/>
        <end position="479"/>
    </location>
</feature>
<keyword evidence="3" id="KW-0813">Transport</keyword>
<dbReference type="Gene3D" id="1.20.1560.10">
    <property type="entry name" value="ABC transporter type 1, transmembrane domain"/>
    <property type="match status" value="2"/>
</dbReference>
<dbReference type="InterPro" id="IPR027417">
    <property type="entry name" value="P-loop_NTPase"/>
</dbReference>
<evidence type="ECO:0000313" key="13">
    <source>
        <dbReference type="EMBL" id="KAF1988882.1"/>
    </source>
</evidence>
<dbReference type="CDD" id="cd18577">
    <property type="entry name" value="ABC_6TM_Pgp_ABCB1_D1_like"/>
    <property type="match status" value="1"/>
</dbReference>
<dbReference type="SMART" id="SM00382">
    <property type="entry name" value="AAA"/>
    <property type="match status" value="2"/>
</dbReference>
<feature type="region of interest" description="Disordered" evidence="9">
    <location>
        <begin position="468"/>
        <end position="502"/>
    </location>
</feature>
<dbReference type="PANTHER" id="PTHR43394:SF1">
    <property type="entry name" value="ATP-BINDING CASSETTE SUB-FAMILY B MEMBER 10, MITOCHONDRIAL"/>
    <property type="match status" value="1"/>
</dbReference>
<proteinExistence type="inferred from homology"/>
<dbReference type="InterPro" id="IPR003593">
    <property type="entry name" value="AAA+_ATPase"/>
</dbReference>
<evidence type="ECO:0000256" key="3">
    <source>
        <dbReference type="ARBA" id="ARBA00022448"/>
    </source>
</evidence>
<organism evidence="13 14">
    <name type="scientific">Aulographum hederae CBS 113979</name>
    <dbReference type="NCBI Taxonomy" id="1176131"/>
    <lineage>
        <taxon>Eukaryota</taxon>
        <taxon>Fungi</taxon>
        <taxon>Dikarya</taxon>
        <taxon>Ascomycota</taxon>
        <taxon>Pezizomycotina</taxon>
        <taxon>Dothideomycetes</taxon>
        <taxon>Pleosporomycetidae</taxon>
        <taxon>Aulographales</taxon>
        <taxon>Aulographaceae</taxon>
    </lineage>
</organism>
<feature type="transmembrane region" description="Helical" evidence="10">
    <location>
        <begin position="135"/>
        <end position="157"/>
    </location>
</feature>
<evidence type="ECO:0000256" key="6">
    <source>
        <dbReference type="ARBA" id="ARBA00022840"/>
    </source>
</evidence>
<dbReference type="GO" id="GO:0015421">
    <property type="term" value="F:ABC-type oligopeptide transporter activity"/>
    <property type="evidence" value="ECO:0007669"/>
    <property type="project" value="TreeGrafter"/>
</dbReference>
<dbReference type="SUPFAM" id="SSF90123">
    <property type="entry name" value="ABC transporter transmembrane region"/>
    <property type="match status" value="2"/>
</dbReference>
<evidence type="ECO:0000259" key="11">
    <source>
        <dbReference type="PROSITE" id="PS50893"/>
    </source>
</evidence>
<evidence type="ECO:0000256" key="1">
    <source>
        <dbReference type="ARBA" id="ARBA00004141"/>
    </source>
</evidence>
<name>A0A6G1H742_9PEZI</name>
<dbReference type="Pfam" id="PF00664">
    <property type="entry name" value="ABC_membrane"/>
    <property type="match status" value="2"/>
</dbReference>
<dbReference type="OrthoDB" id="6500128at2759"/>
<dbReference type="EMBL" id="ML977147">
    <property type="protein sequence ID" value="KAF1988882.1"/>
    <property type="molecule type" value="Genomic_DNA"/>
</dbReference>
<dbReference type="PANTHER" id="PTHR43394">
    <property type="entry name" value="ATP-DEPENDENT PERMEASE MDL1, MITOCHONDRIAL"/>
    <property type="match status" value="1"/>
</dbReference>
<feature type="compositionally biased region" description="Basic and acidic residues" evidence="9">
    <location>
        <begin position="480"/>
        <end position="495"/>
    </location>
</feature>
<dbReference type="InterPro" id="IPR011527">
    <property type="entry name" value="ABC1_TM_dom"/>
</dbReference>
<dbReference type="FunFam" id="3.40.50.300:FF:000913">
    <property type="entry name" value="ABC multidrug transporter SitT"/>
    <property type="match status" value="1"/>
</dbReference>
<dbReference type="InterPro" id="IPR003439">
    <property type="entry name" value="ABC_transporter-like_ATP-bd"/>
</dbReference>
<feature type="transmembrane region" description="Helical" evidence="10">
    <location>
        <begin position="208"/>
        <end position="228"/>
    </location>
</feature>
<feature type="transmembrane region" description="Helical" evidence="10">
    <location>
        <begin position="348"/>
        <end position="368"/>
    </location>
</feature>
<protein>
    <submittedName>
        <fullName evidence="13">ABC multidrug transporter</fullName>
    </submittedName>
</protein>
<feature type="transmembrane region" description="Helical" evidence="10">
    <location>
        <begin position="890"/>
        <end position="910"/>
    </location>
</feature>
<dbReference type="Pfam" id="PF00005">
    <property type="entry name" value="ABC_tran"/>
    <property type="match status" value="3"/>
</dbReference>
<evidence type="ECO:0000256" key="10">
    <source>
        <dbReference type="SAM" id="Phobius"/>
    </source>
</evidence>
<dbReference type="GO" id="GO:0090374">
    <property type="term" value="P:oligopeptide export from mitochondrion"/>
    <property type="evidence" value="ECO:0007669"/>
    <property type="project" value="TreeGrafter"/>
</dbReference>
<dbReference type="InterPro" id="IPR036640">
    <property type="entry name" value="ABC1_TM_sf"/>
</dbReference>
<reference evidence="13" key="1">
    <citation type="journal article" date="2020" name="Stud. Mycol.">
        <title>101 Dothideomycetes genomes: a test case for predicting lifestyles and emergence of pathogens.</title>
        <authorList>
            <person name="Haridas S."/>
            <person name="Albert R."/>
            <person name="Binder M."/>
            <person name="Bloem J."/>
            <person name="Labutti K."/>
            <person name="Salamov A."/>
            <person name="Andreopoulos B."/>
            <person name="Baker S."/>
            <person name="Barry K."/>
            <person name="Bills G."/>
            <person name="Bluhm B."/>
            <person name="Cannon C."/>
            <person name="Castanera R."/>
            <person name="Culley D."/>
            <person name="Daum C."/>
            <person name="Ezra D."/>
            <person name="Gonzalez J."/>
            <person name="Henrissat B."/>
            <person name="Kuo A."/>
            <person name="Liang C."/>
            <person name="Lipzen A."/>
            <person name="Lutzoni F."/>
            <person name="Magnuson J."/>
            <person name="Mondo S."/>
            <person name="Nolan M."/>
            <person name="Ohm R."/>
            <person name="Pangilinan J."/>
            <person name="Park H.-J."/>
            <person name="Ramirez L."/>
            <person name="Alfaro M."/>
            <person name="Sun H."/>
            <person name="Tritt A."/>
            <person name="Yoshinaga Y."/>
            <person name="Zwiers L.-H."/>
            <person name="Turgeon B."/>
            <person name="Goodwin S."/>
            <person name="Spatafora J."/>
            <person name="Crous P."/>
            <person name="Grigoriev I."/>
        </authorList>
    </citation>
    <scope>NUCLEOTIDE SEQUENCE</scope>
    <source>
        <strain evidence="13">CBS 113979</strain>
    </source>
</reference>
<evidence type="ECO:0000256" key="9">
    <source>
        <dbReference type="SAM" id="MobiDB-lite"/>
    </source>
</evidence>
<feature type="region of interest" description="Disordered" evidence="9">
    <location>
        <begin position="36"/>
        <end position="55"/>
    </location>
</feature>
<feature type="domain" description="ABC transmembrane type-1" evidence="12">
    <location>
        <begin position="770"/>
        <end position="1058"/>
    </location>
</feature>
<evidence type="ECO:0000256" key="5">
    <source>
        <dbReference type="ARBA" id="ARBA00022741"/>
    </source>
</evidence>
<feature type="transmembrane region" description="Helical" evidence="10">
    <location>
        <begin position="312"/>
        <end position="336"/>
    </location>
</feature>
<keyword evidence="14" id="KW-1185">Reference proteome</keyword>
<feature type="transmembrane region" description="Helical" evidence="10">
    <location>
        <begin position="80"/>
        <end position="103"/>
    </location>
</feature>
<feature type="transmembrane region" description="Helical" evidence="10">
    <location>
        <begin position="916"/>
        <end position="934"/>
    </location>
</feature>